<gene>
    <name evidence="7" type="ORF">CAUJ_LOCUS10713</name>
</gene>
<dbReference type="InterPro" id="IPR020845">
    <property type="entry name" value="AMP-binding_CS"/>
</dbReference>
<dbReference type="InterPro" id="IPR045851">
    <property type="entry name" value="AMP-bd_C_sf"/>
</dbReference>
<dbReference type="PANTHER" id="PTHR24096">
    <property type="entry name" value="LONG-CHAIN-FATTY-ACID--COA LIGASE"/>
    <property type="match status" value="1"/>
</dbReference>
<dbReference type="GO" id="GO:0016405">
    <property type="term" value="F:CoA-ligase activity"/>
    <property type="evidence" value="ECO:0007669"/>
    <property type="project" value="TreeGrafter"/>
</dbReference>
<accession>A0A8S1HGE3</accession>
<comment type="subcellular location">
    <subcellularLocation>
        <location evidence="1">Peroxisome</location>
    </subcellularLocation>
</comment>
<evidence type="ECO:0000259" key="5">
    <source>
        <dbReference type="Pfam" id="PF00501"/>
    </source>
</evidence>
<evidence type="ECO:0000256" key="2">
    <source>
        <dbReference type="ARBA" id="ARBA00006432"/>
    </source>
</evidence>
<keyword evidence="4" id="KW-0576">Peroxisome</keyword>
<evidence type="ECO:0000313" key="8">
    <source>
        <dbReference type="Proteomes" id="UP000835052"/>
    </source>
</evidence>
<evidence type="ECO:0000256" key="1">
    <source>
        <dbReference type="ARBA" id="ARBA00004275"/>
    </source>
</evidence>
<dbReference type="Gene3D" id="3.30.300.30">
    <property type="match status" value="1"/>
</dbReference>
<dbReference type="PROSITE" id="PS00455">
    <property type="entry name" value="AMP_BINDING"/>
    <property type="match status" value="1"/>
</dbReference>
<feature type="domain" description="AMP-binding enzyme C-terminal" evidence="6">
    <location>
        <begin position="368"/>
        <end position="439"/>
    </location>
</feature>
<dbReference type="GO" id="GO:0005777">
    <property type="term" value="C:peroxisome"/>
    <property type="evidence" value="ECO:0007669"/>
    <property type="project" value="UniProtKB-SubCell"/>
</dbReference>
<sequence>MDRPRRASFSSSFLSHCVRYSGKTALVGFYCLNGDVRVAVLCKNSAEFLKIVLASLHVGLTVVPLNPSLKPYELETYLAQAAVNLLVYDSAAISEEQLPSDVPKFSIIQLQASDFDKEENVEYTEKKSGEIIFFSSGTTGLPKPFIYSQRVLNAQLRQFQMIAADDKFFSPDSKDVCYGVLPYFHAGGLITVFSMLFCGCSVVVNGRWNEREFFETIQNFQVSCLYIVPPVMKFLSSTAIIHEYQLDSLRTIYVGAAPTDVRCFSAVSDRLPNLQNLIQLYGATECGVLISSSLKGKTDGRHVGKALPGVKLKIDREGHIHVFSLTSTTRNFMDTGDLGEIDKAGNLVILGRDKEMLKVRGWQVNPNEVENMIRRLEDVQDCAVFVKQTEEQEDHLMALVVGQTPLEKVKRIVRENLASYKQLHEAFRVPSLPRNTSGKLQRQLLHELVPK</sequence>
<dbReference type="Gene3D" id="2.30.38.10">
    <property type="entry name" value="Luciferase, Domain 3"/>
    <property type="match status" value="2"/>
</dbReference>
<dbReference type="Gene3D" id="3.40.50.980">
    <property type="match status" value="2"/>
</dbReference>
<evidence type="ECO:0000259" key="6">
    <source>
        <dbReference type="Pfam" id="PF13193"/>
    </source>
</evidence>
<feature type="domain" description="AMP-dependent synthetase/ligase" evidence="5">
    <location>
        <begin position="35"/>
        <end position="317"/>
    </location>
</feature>
<evidence type="ECO:0008006" key="9">
    <source>
        <dbReference type="Google" id="ProtNLM"/>
    </source>
</evidence>
<dbReference type="SUPFAM" id="SSF56801">
    <property type="entry name" value="Acetyl-CoA synthetase-like"/>
    <property type="match status" value="1"/>
</dbReference>
<dbReference type="Proteomes" id="UP000835052">
    <property type="component" value="Unassembled WGS sequence"/>
</dbReference>
<dbReference type="InterPro" id="IPR025110">
    <property type="entry name" value="AMP-bd_C"/>
</dbReference>
<evidence type="ECO:0000256" key="3">
    <source>
        <dbReference type="ARBA" id="ARBA00022598"/>
    </source>
</evidence>
<dbReference type="Pfam" id="PF00501">
    <property type="entry name" value="AMP-binding"/>
    <property type="match status" value="1"/>
</dbReference>
<dbReference type="PANTHER" id="PTHR24096:SF149">
    <property type="entry name" value="AMP-BINDING DOMAIN-CONTAINING PROTEIN-RELATED"/>
    <property type="match status" value="1"/>
</dbReference>
<evidence type="ECO:0000313" key="7">
    <source>
        <dbReference type="EMBL" id="CAD6194794.1"/>
    </source>
</evidence>
<proteinExistence type="inferred from homology"/>
<dbReference type="OrthoDB" id="10253869at2759"/>
<dbReference type="Pfam" id="PF13193">
    <property type="entry name" value="AMP-binding_C"/>
    <property type="match status" value="1"/>
</dbReference>
<dbReference type="EMBL" id="CAJGYM010000047">
    <property type="protein sequence ID" value="CAD6194794.1"/>
    <property type="molecule type" value="Genomic_DNA"/>
</dbReference>
<keyword evidence="3" id="KW-0436">Ligase</keyword>
<comment type="similarity">
    <text evidence="2">Belongs to the ATP-dependent AMP-binding enzyme family.</text>
</comment>
<dbReference type="InterPro" id="IPR000873">
    <property type="entry name" value="AMP-dep_synth/lig_dom"/>
</dbReference>
<comment type="caution">
    <text evidence="7">The sequence shown here is derived from an EMBL/GenBank/DDBJ whole genome shotgun (WGS) entry which is preliminary data.</text>
</comment>
<evidence type="ECO:0000256" key="4">
    <source>
        <dbReference type="ARBA" id="ARBA00023140"/>
    </source>
</evidence>
<keyword evidence="8" id="KW-1185">Reference proteome</keyword>
<protein>
    <recommendedName>
        <fullName evidence="9">AMP-dependent synthetase/ligase domain-containing protein</fullName>
    </recommendedName>
</protein>
<reference evidence="7" key="1">
    <citation type="submission" date="2020-10" db="EMBL/GenBank/DDBJ databases">
        <authorList>
            <person name="Kikuchi T."/>
        </authorList>
    </citation>
    <scope>NUCLEOTIDE SEQUENCE</scope>
    <source>
        <strain evidence="7">NKZ352</strain>
    </source>
</reference>
<organism evidence="7 8">
    <name type="scientific">Caenorhabditis auriculariae</name>
    <dbReference type="NCBI Taxonomy" id="2777116"/>
    <lineage>
        <taxon>Eukaryota</taxon>
        <taxon>Metazoa</taxon>
        <taxon>Ecdysozoa</taxon>
        <taxon>Nematoda</taxon>
        <taxon>Chromadorea</taxon>
        <taxon>Rhabditida</taxon>
        <taxon>Rhabditina</taxon>
        <taxon>Rhabditomorpha</taxon>
        <taxon>Rhabditoidea</taxon>
        <taxon>Rhabditidae</taxon>
        <taxon>Peloderinae</taxon>
        <taxon>Caenorhabditis</taxon>
    </lineage>
</organism>
<dbReference type="AlphaFoldDB" id="A0A8S1HGE3"/>
<name>A0A8S1HGE3_9PELO</name>